<dbReference type="EMBL" id="FMTT01000035">
    <property type="protein sequence ID" value="SCW72589.1"/>
    <property type="molecule type" value="Genomic_DNA"/>
</dbReference>
<dbReference type="GO" id="GO:0008168">
    <property type="term" value="F:methyltransferase activity"/>
    <property type="evidence" value="ECO:0007669"/>
    <property type="project" value="UniProtKB-KW"/>
</dbReference>
<dbReference type="Proteomes" id="UP000198601">
    <property type="component" value="Unassembled WGS sequence"/>
</dbReference>
<protein>
    <submittedName>
        <fullName evidence="1">Methyltransferase domain-containing protein</fullName>
    </submittedName>
</protein>
<dbReference type="Pfam" id="PF13578">
    <property type="entry name" value="Methyltransf_24"/>
    <property type="match status" value="1"/>
</dbReference>
<evidence type="ECO:0000313" key="1">
    <source>
        <dbReference type="EMBL" id="SCW72589.1"/>
    </source>
</evidence>
<dbReference type="AlphaFoldDB" id="A0A1G4SWC9"/>
<keyword evidence="1" id="KW-0808">Transferase</keyword>
<organism evidence="1 2">
    <name type="scientific">Paenibacillus tianmuensis</name>
    <dbReference type="NCBI Taxonomy" id="624147"/>
    <lineage>
        <taxon>Bacteria</taxon>
        <taxon>Bacillati</taxon>
        <taxon>Bacillota</taxon>
        <taxon>Bacilli</taxon>
        <taxon>Bacillales</taxon>
        <taxon>Paenibacillaceae</taxon>
        <taxon>Paenibacillus</taxon>
    </lineage>
</organism>
<dbReference type="STRING" id="624147.SAMN04487970_103513"/>
<evidence type="ECO:0000313" key="2">
    <source>
        <dbReference type="Proteomes" id="UP000198601"/>
    </source>
</evidence>
<dbReference type="OrthoDB" id="146908at2"/>
<gene>
    <name evidence="1" type="ORF">SAMN04487970_103513</name>
</gene>
<keyword evidence="2" id="KW-1185">Reference proteome</keyword>
<reference evidence="2" key="1">
    <citation type="submission" date="2016-10" db="EMBL/GenBank/DDBJ databases">
        <authorList>
            <person name="Varghese N."/>
            <person name="Submissions S."/>
        </authorList>
    </citation>
    <scope>NUCLEOTIDE SEQUENCE [LARGE SCALE GENOMIC DNA]</scope>
    <source>
        <strain evidence="2">CGMCC 1.8946</strain>
    </source>
</reference>
<dbReference type="Gene3D" id="3.40.50.150">
    <property type="entry name" value="Vaccinia Virus protein VP39"/>
    <property type="match status" value="1"/>
</dbReference>
<dbReference type="GO" id="GO:0032259">
    <property type="term" value="P:methylation"/>
    <property type="evidence" value="ECO:0007669"/>
    <property type="project" value="UniProtKB-KW"/>
</dbReference>
<sequence>MRFTKYINGISFSWLQPNMSPSSPIDNMLDFELANTKLPEADQQTKESFYELCKIPRMSTLALGAIINKGVSQMDNRHAFVNIGVWHGFTFLAGMINNPNKKCIGVDNFSEFWGPREDFTSRFSYYKSDSHAFHDMDYVDYFLHTHNDPIGFYIYDGAHDYYNQLTGLQLAEPFFGDHCIVMVDDTNWEQPRQATLDFMANSVNDYKILFDSSTAYNGHPTFWNGVTLFQKR</sequence>
<keyword evidence="1" id="KW-0489">Methyltransferase</keyword>
<name>A0A1G4SWC9_9BACL</name>
<dbReference type="RefSeq" id="WP_090674635.1">
    <property type="nucleotide sequence ID" value="NZ_FMTT01000035.1"/>
</dbReference>
<accession>A0A1G4SWC9</accession>
<proteinExistence type="predicted"/>
<dbReference type="InterPro" id="IPR029063">
    <property type="entry name" value="SAM-dependent_MTases_sf"/>
</dbReference>